<dbReference type="CDD" id="cd06464">
    <property type="entry name" value="ACD_sHsps-like"/>
    <property type="match status" value="1"/>
</dbReference>
<comment type="similarity">
    <text evidence="1 2">Belongs to the small heat shock protein (HSP20) family.</text>
</comment>
<dbReference type="InterPro" id="IPR008978">
    <property type="entry name" value="HSP20-like_chaperone"/>
</dbReference>
<dbReference type="OMA" id="RWDSGSV"/>
<organism evidence="5 6">
    <name type="scientific">Oryza rufipogon</name>
    <name type="common">Brownbeard rice</name>
    <name type="synonym">Asian wild rice</name>
    <dbReference type="NCBI Taxonomy" id="4529"/>
    <lineage>
        <taxon>Eukaryota</taxon>
        <taxon>Viridiplantae</taxon>
        <taxon>Streptophyta</taxon>
        <taxon>Embryophyta</taxon>
        <taxon>Tracheophyta</taxon>
        <taxon>Spermatophyta</taxon>
        <taxon>Magnoliopsida</taxon>
        <taxon>Liliopsida</taxon>
        <taxon>Poales</taxon>
        <taxon>Poaceae</taxon>
        <taxon>BOP clade</taxon>
        <taxon>Oryzoideae</taxon>
        <taxon>Oryzeae</taxon>
        <taxon>Oryzinae</taxon>
        <taxon>Oryza</taxon>
    </lineage>
</organism>
<reference evidence="6" key="1">
    <citation type="submission" date="2013-06" db="EMBL/GenBank/DDBJ databases">
        <authorList>
            <person name="Zhao Q."/>
        </authorList>
    </citation>
    <scope>NUCLEOTIDE SEQUENCE</scope>
    <source>
        <strain evidence="6">cv. W1943</strain>
    </source>
</reference>
<dbReference type="SUPFAM" id="SSF49764">
    <property type="entry name" value="HSP20-like chaperones"/>
    <property type="match status" value="1"/>
</dbReference>
<dbReference type="Gene3D" id="2.60.40.790">
    <property type="match status" value="1"/>
</dbReference>
<proteinExistence type="inferred from homology"/>
<keyword evidence="3" id="KW-0812">Transmembrane</keyword>
<keyword evidence="3" id="KW-0472">Membrane</keyword>
<evidence type="ECO:0000256" key="1">
    <source>
        <dbReference type="PROSITE-ProRule" id="PRU00285"/>
    </source>
</evidence>
<evidence type="ECO:0000256" key="2">
    <source>
        <dbReference type="RuleBase" id="RU003616"/>
    </source>
</evidence>
<dbReference type="GO" id="GO:0009408">
    <property type="term" value="P:response to heat"/>
    <property type="evidence" value="ECO:0007669"/>
    <property type="project" value="UniProtKB-ARBA"/>
</dbReference>
<dbReference type="STRING" id="4529.A0A0E0MYM6"/>
<feature type="transmembrane region" description="Helical" evidence="3">
    <location>
        <begin position="143"/>
        <end position="169"/>
    </location>
</feature>
<accession>A0A0E0MYM6</accession>
<keyword evidence="6" id="KW-1185">Reference proteome</keyword>
<name>A0A0E0MYM6_ORYRU</name>
<dbReference type="Pfam" id="PF00011">
    <property type="entry name" value="HSP20"/>
    <property type="match status" value="1"/>
</dbReference>
<keyword evidence="3" id="KW-1133">Transmembrane helix</keyword>
<evidence type="ECO:0000259" key="4">
    <source>
        <dbReference type="PROSITE" id="PS01031"/>
    </source>
</evidence>
<sequence length="173" mass="18177">MTTHRVLEYLVGIQIGGDLREQVWLDGAAAGYVVRLDIAGFSKDEVDVRVNGATGRVTVLGQRPAAAGPHVRLRRVIQLPPTADSDRVAARFVGTTLFLTVPKKRPAAAAAATGVVMATTMEVAETETETEKKKERAARWDSGSVVAAAAAAAAAFALGVVVSHGILLYTRNG</sequence>
<dbReference type="AlphaFoldDB" id="A0A0E0MYM6"/>
<dbReference type="HOGENOM" id="CLU_1621383_0_0_1"/>
<protein>
    <recommendedName>
        <fullName evidence="4">SHSP domain-containing protein</fullName>
    </recommendedName>
</protein>
<evidence type="ECO:0000313" key="6">
    <source>
        <dbReference type="Proteomes" id="UP000008022"/>
    </source>
</evidence>
<evidence type="ECO:0000256" key="3">
    <source>
        <dbReference type="SAM" id="Phobius"/>
    </source>
</evidence>
<dbReference type="PROSITE" id="PS01031">
    <property type="entry name" value="SHSP"/>
    <property type="match status" value="1"/>
</dbReference>
<reference evidence="5" key="2">
    <citation type="submission" date="2015-06" db="UniProtKB">
        <authorList>
            <consortium name="EnsemblPlants"/>
        </authorList>
    </citation>
    <scope>IDENTIFICATION</scope>
</reference>
<evidence type="ECO:0000313" key="5">
    <source>
        <dbReference type="EnsemblPlants" id="ORUFI01G23740.1"/>
    </source>
</evidence>
<feature type="domain" description="SHSP" evidence="4">
    <location>
        <begin position="14"/>
        <end position="118"/>
    </location>
</feature>
<dbReference type="EnsemblPlants" id="ORUFI01G23740.1">
    <property type="protein sequence ID" value="ORUFI01G23740.1"/>
    <property type="gene ID" value="ORUFI01G23740"/>
</dbReference>
<dbReference type="Proteomes" id="UP000008022">
    <property type="component" value="Unassembled WGS sequence"/>
</dbReference>
<dbReference type="Gramene" id="ORUFI01G23740.1">
    <property type="protein sequence ID" value="ORUFI01G23740.1"/>
    <property type="gene ID" value="ORUFI01G23740"/>
</dbReference>
<dbReference type="InterPro" id="IPR002068">
    <property type="entry name" value="A-crystallin/Hsp20_dom"/>
</dbReference>